<protein>
    <recommendedName>
        <fullName evidence="7">DUF3494 domain-containing protein</fullName>
    </recommendedName>
</protein>
<dbReference type="EMBL" id="FNPZ01000006">
    <property type="protein sequence ID" value="SDZ51158.1"/>
    <property type="molecule type" value="Genomic_DNA"/>
</dbReference>
<evidence type="ECO:0000313" key="5">
    <source>
        <dbReference type="EMBL" id="SDZ51158.1"/>
    </source>
</evidence>
<organism evidence="5 6">
    <name type="scientific">Herbiconiux ginsengi</name>
    <dbReference type="NCBI Taxonomy" id="381665"/>
    <lineage>
        <taxon>Bacteria</taxon>
        <taxon>Bacillati</taxon>
        <taxon>Actinomycetota</taxon>
        <taxon>Actinomycetes</taxon>
        <taxon>Micrococcales</taxon>
        <taxon>Microbacteriaceae</taxon>
        <taxon>Herbiconiux</taxon>
    </lineage>
</organism>
<evidence type="ECO:0000313" key="6">
    <source>
        <dbReference type="Proteomes" id="UP000198891"/>
    </source>
</evidence>
<dbReference type="STRING" id="381665.SAMN05216554_4337"/>
<reference evidence="5 6" key="1">
    <citation type="submission" date="2016-10" db="EMBL/GenBank/DDBJ databases">
        <authorList>
            <person name="de Groot N.N."/>
        </authorList>
    </citation>
    <scope>NUCLEOTIDE SEQUENCE [LARGE SCALE GENOMIC DNA]</scope>
    <source>
        <strain evidence="5 6">CGMCC 4.3491</strain>
    </source>
</reference>
<sequence>MRSRLTVRQHTSDQKHRHSRALAGSGAIAVGAVVLLASAQSASAIGTTVDLGTAASYSVLGGQSVTNTGPSLLGAGVGVSPGSAITGFPPGLALGATHAADAAALQAQSDLGTAYDAAAAQAVDASVSGDLGNLTLLPGVYNAASSIGLTGAVTLDGQGDPNAVFVFQIGSGLTTATSSSVVPINGARACNVFWQVGESATIGSSTSFVGTIMALTTITVGSGATVDGRALARNGSVTLNNNVFTDGLCEATTPTSPPPSSPPPSSPPASSPPPTTPGEVPGGGGPGGTGGPGGGESEGSGGTGGEGSGGSGAAGSGSGRGGIGGSGTGSLADTGFGLPPAGAAALALGMLGVALLVSSRRRIRS</sequence>
<name>A0A1H3TMR6_9MICO</name>
<keyword evidence="2" id="KW-0732">Signal</keyword>
<dbReference type="OrthoDB" id="2082707at2"/>
<evidence type="ECO:0000256" key="3">
    <source>
        <dbReference type="SAM" id="MobiDB-lite"/>
    </source>
</evidence>
<feature type="region of interest" description="Disordered" evidence="3">
    <location>
        <begin position="247"/>
        <end position="341"/>
    </location>
</feature>
<evidence type="ECO:0000256" key="1">
    <source>
        <dbReference type="ARBA" id="ARBA00005445"/>
    </source>
</evidence>
<feature type="transmembrane region" description="Helical" evidence="4">
    <location>
        <begin position="336"/>
        <end position="357"/>
    </location>
</feature>
<proteinExistence type="inferred from homology"/>
<dbReference type="InterPro" id="IPR021884">
    <property type="entry name" value="Ice-bd_prot"/>
</dbReference>
<feature type="compositionally biased region" description="Gly residues" evidence="3">
    <location>
        <begin position="280"/>
        <end position="328"/>
    </location>
</feature>
<feature type="compositionally biased region" description="Pro residues" evidence="3">
    <location>
        <begin position="255"/>
        <end position="276"/>
    </location>
</feature>
<dbReference type="Proteomes" id="UP000198891">
    <property type="component" value="Unassembled WGS sequence"/>
</dbReference>
<dbReference type="AlphaFoldDB" id="A0A1H3TMR6"/>
<accession>A0A1H3TMR6</accession>
<keyword evidence="4" id="KW-1133">Transmembrane helix</keyword>
<evidence type="ECO:0000256" key="2">
    <source>
        <dbReference type="ARBA" id="ARBA00022729"/>
    </source>
</evidence>
<evidence type="ECO:0000256" key="4">
    <source>
        <dbReference type="SAM" id="Phobius"/>
    </source>
</evidence>
<gene>
    <name evidence="5" type="ORF">SAMN05216554_4337</name>
</gene>
<comment type="similarity">
    <text evidence="1">Belongs to the ice-binding protein family.</text>
</comment>
<keyword evidence="6" id="KW-1185">Reference proteome</keyword>
<keyword evidence="4" id="KW-0472">Membrane</keyword>
<dbReference type="Pfam" id="PF11999">
    <property type="entry name" value="Ice_binding"/>
    <property type="match status" value="1"/>
</dbReference>
<evidence type="ECO:0008006" key="7">
    <source>
        <dbReference type="Google" id="ProtNLM"/>
    </source>
</evidence>
<keyword evidence="4" id="KW-0812">Transmembrane</keyword>
<feature type="region of interest" description="Disordered" evidence="3">
    <location>
        <begin position="1"/>
        <end position="20"/>
    </location>
</feature>